<reference evidence="3" key="1">
    <citation type="submission" date="2015-02" db="EMBL/GenBank/DDBJ databases">
        <title>Characterization of two novel Thaumarchaeota isolated from the Northern Adriatic Sea.</title>
        <authorList>
            <person name="Bayer B."/>
            <person name="Vojvoda J."/>
            <person name="Offre P."/>
            <person name="Srivastava A."/>
            <person name="Elisabeth N."/>
            <person name="Garcia J.A.L."/>
            <person name="Schleper C."/>
            <person name="Herndl G.J."/>
        </authorList>
    </citation>
    <scope>NUCLEOTIDE SEQUENCE [LARGE SCALE GENOMIC DNA]</scope>
    <source>
        <strain evidence="3">D3C</strain>
    </source>
</reference>
<dbReference type="GeneID" id="74305788"/>
<evidence type="ECO:0000313" key="2">
    <source>
        <dbReference type="EMBL" id="AJM92230.1"/>
    </source>
</evidence>
<dbReference type="Proteomes" id="UP000032027">
    <property type="component" value="Chromosome"/>
</dbReference>
<reference evidence="2 3" key="3">
    <citation type="journal article" date="2019" name="Int. J. Syst. Evol. Microbiol.">
        <title>Nitrosopumilus adriaticus sp. nov. and Nitrosopumilus piranensis sp. nov., two ammonia-oxidizing archaea from the Adriatic Sea and members of the class Nitrososphaeria.</title>
        <authorList>
            <person name="Bayer B."/>
            <person name="Vojvoda J."/>
            <person name="Reinthaler T."/>
            <person name="Reyes C."/>
            <person name="Pinto M."/>
            <person name="Herndl G.J."/>
        </authorList>
    </citation>
    <scope>NUCLEOTIDE SEQUENCE [LARGE SCALE GENOMIC DNA]</scope>
    <source>
        <strain evidence="2 3">D3C</strain>
    </source>
</reference>
<evidence type="ECO:0000256" key="1">
    <source>
        <dbReference type="SAM" id="MobiDB-lite"/>
    </source>
</evidence>
<dbReference type="PATRIC" id="fig|1582439.9.peg.1048"/>
<dbReference type="HOGENOM" id="CLU_3245183_0_0_2"/>
<protein>
    <submittedName>
        <fullName evidence="2">Uncharacterized protein</fullName>
    </submittedName>
</protein>
<dbReference type="RefSeq" id="WP_255464671.1">
    <property type="nucleotide sequence ID" value="NZ_CP010868.1"/>
</dbReference>
<dbReference type="AlphaFoldDB" id="A0A0C5BYZ7"/>
<accession>A0A0C5BYZ7</accession>
<keyword evidence="3" id="KW-1185">Reference proteome</keyword>
<organism evidence="2 3">
    <name type="scientific">Nitrosopumilus piranensis</name>
    <dbReference type="NCBI Taxonomy" id="1582439"/>
    <lineage>
        <taxon>Archaea</taxon>
        <taxon>Nitrososphaerota</taxon>
        <taxon>Nitrososphaeria</taxon>
        <taxon>Nitrosopumilales</taxon>
        <taxon>Nitrosopumilaceae</taxon>
        <taxon>Nitrosopumilus</taxon>
    </lineage>
</organism>
<name>A0A0C5BYZ7_9ARCH</name>
<dbReference type="EMBL" id="CP010868">
    <property type="protein sequence ID" value="AJM92230.1"/>
    <property type="molecule type" value="Genomic_DNA"/>
</dbReference>
<dbReference type="KEGG" id="nid:NPIRD3C_1018"/>
<reference evidence="2 3" key="2">
    <citation type="journal article" date="2016" name="ISME J.">
        <title>Physiological and genomic characterization of two novel marine thaumarchaeal strains indicates niche differentiation.</title>
        <authorList>
            <person name="Bayer B."/>
            <person name="Vojvoda J."/>
            <person name="Offre P."/>
            <person name="Alves R.J."/>
            <person name="Elisabeth N.H."/>
            <person name="Garcia J.A."/>
            <person name="Volland J.M."/>
            <person name="Srivastava A."/>
            <person name="Schleper C."/>
            <person name="Herndl G.J."/>
        </authorList>
    </citation>
    <scope>NUCLEOTIDE SEQUENCE [LARGE SCALE GENOMIC DNA]</scope>
    <source>
        <strain evidence="2 3">D3C</strain>
    </source>
</reference>
<evidence type="ECO:0000313" key="3">
    <source>
        <dbReference type="Proteomes" id="UP000032027"/>
    </source>
</evidence>
<gene>
    <name evidence="2" type="ORF">NPIRD3C_1018</name>
</gene>
<feature type="region of interest" description="Disordered" evidence="1">
    <location>
        <begin position="1"/>
        <end position="23"/>
    </location>
</feature>
<sequence length="43" mass="5230">MKKQTKKPQINKNNKTKPENLMKKEYVETLEELKKEIQKDVKK</sequence>
<proteinExistence type="predicted"/>